<feature type="transmembrane region" description="Helical" evidence="5">
    <location>
        <begin position="192"/>
        <end position="209"/>
    </location>
</feature>
<feature type="transmembrane region" description="Helical" evidence="5">
    <location>
        <begin position="57"/>
        <end position="78"/>
    </location>
</feature>
<dbReference type="Gene3D" id="1.25.40.10">
    <property type="entry name" value="Tetratricopeptide repeat domain"/>
    <property type="match status" value="1"/>
</dbReference>
<evidence type="ECO:0000313" key="8">
    <source>
        <dbReference type="Proteomes" id="UP000245959"/>
    </source>
</evidence>
<keyword evidence="7" id="KW-0436">Ligase</keyword>
<evidence type="ECO:0000256" key="4">
    <source>
        <dbReference type="ARBA" id="ARBA00023136"/>
    </source>
</evidence>
<evidence type="ECO:0000259" key="6">
    <source>
        <dbReference type="Pfam" id="PF04932"/>
    </source>
</evidence>
<feature type="transmembrane region" description="Helical" evidence="5">
    <location>
        <begin position="167"/>
        <end position="185"/>
    </location>
</feature>
<dbReference type="EMBL" id="QEKH01000011">
    <property type="protein sequence ID" value="PVY42624.1"/>
    <property type="molecule type" value="Genomic_DNA"/>
</dbReference>
<dbReference type="InterPro" id="IPR007016">
    <property type="entry name" value="O-antigen_ligase-rel_domated"/>
</dbReference>
<feature type="transmembrane region" description="Helical" evidence="5">
    <location>
        <begin position="328"/>
        <end position="351"/>
    </location>
</feature>
<feature type="transmembrane region" description="Helical" evidence="5">
    <location>
        <begin position="108"/>
        <end position="128"/>
    </location>
</feature>
<evidence type="ECO:0000313" key="7">
    <source>
        <dbReference type="EMBL" id="PVY42624.1"/>
    </source>
</evidence>
<dbReference type="GO" id="GO:0016020">
    <property type="term" value="C:membrane"/>
    <property type="evidence" value="ECO:0007669"/>
    <property type="project" value="UniProtKB-SubCell"/>
</dbReference>
<evidence type="ECO:0000256" key="1">
    <source>
        <dbReference type="ARBA" id="ARBA00004141"/>
    </source>
</evidence>
<comment type="subcellular location">
    <subcellularLocation>
        <location evidence="1">Membrane</location>
        <topology evidence="1">Multi-pass membrane protein</topology>
    </subcellularLocation>
</comment>
<feature type="transmembrane region" description="Helical" evidence="5">
    <location>
        <begin position="363"/>
        <end position="378"/>
    </location>
</feature>
<dbReference type="GO" id="GO:0016874">
    <property type="term" value="F:ligase activity"/>
    <property type="evidence" value="ECO:0007669"/>
    <property type="project" value="UniProtKB-KW"/>
</dbReference>
<feature type="domain" description="O-antigen ligase-related" evidence="6">
    <location>
        <begin position="201"/>
        <end position="341"/>
    </location>
</feature>
<dbReference type="PANTHER" id="PTHR37422">
    <property type="entry name" value="TEICHURONIC ACID BIOSYNTHESIS PROTEIN TUAE"/>
    <property type="match status" value="1"/>
</dbReference>
<gene>
    <name evidence="7" type="ORF">C8D82_11181</name>
</gene>
<comment type="caution">
    <text evidence="7">The sequence shown here is derived from an EMBL/GenBank/DDBJ whole genome shotgun (WGS) entry which is preliminary data.</text>
</comment>
<reference evidence="7 8" key="1">
    <citation type="submission" date="2018-04" db="EMBL/GenBank/DDBJ databases">
        <title>Genomic Encyclopedia of Type Strains, Phase IV (KMG-IV): sequencing the most valuable type-strain genomes for metagenomic binning, comparative biology and taxonomic classification.</title>
        <authorList>
            <person name="Goeker M."/>
        </authorList>
    </citation>
    <scope>NUCLEOTIDE SEQUENCE [LARGE SCALE GENOMIC DNA]</scope>
    <source>
        <strain evidence="7 8">DSM 14823</strain>
    </source>
</reference>
<feature type="transmembrane region" description="Helical" evidence="5">
    <location>
        <begin position="384"/>
        <end position="401"/>
    </location>
</feature>
<feature type="transmembrane region" description="Helical" evidence="5">
    <location>
        <begin position="85"/>
        <end position="102"/>
    </location>
</feature>
<sequence>MPSIFHSHSKSMNNNFFTFPTASLFLLCFTAYPLGFGKVLFGSVPYFGDVPLVDLNVLPFFAAALIFLRPGFLSGLWLKDGLSRWLLLTTGAGILLATVQQFRLSGPSDRFCVALFYLLLPLAGCAWADSWRRQLPFFFTGLAVITLIINFNEFFHKLEPIGLSGNWNWNQTLLAVSLPFPFLLLCRKHARLVILTAASSAVFLLWLLFPANTSRAAIIAIPGAALVLLCSQLGATSRIRVLPAILVAAGGVALFLTVMLAPPAPIAAELNADSRIQLWRGAFDLVNNNILFGVGPGRFEDVIPHYLPEDYFRTPFVADRHPHPHNEILLYLSNFGVIGLIWAVLLITVLVRGIIRLRSFDRIGLGLAFAALVLLLHGQLDVLLSTPLAGGIFLLLAGMFWKSGAPRPEPVQTAIPVRARRIAALFCILAGVYIAWGNFASGLALRSARLARDRGDIPKASADLQKSLNVKPTPQAYLFQGSIELFDRKDPVAAADAFGELEKRLGLSNYSHANGLMARALASSGREKEALVYFEREQRNFPLSGLNAGFALMVLRRNASPEIVSAAEERFHTVMAAKGLTPADFPLLLRNPLWDDSPLLLREGLEKQR</sequence>
<dbReference type="Pfam" id="PF04932">
    <property type="entry name" value="Wzy_C"/>
    <property type="match status" value="1"/>
</dbReference>
<keyword evidence="3 5" id="KW-1133">Transmembrane helix</keyword>
<evidence type="ECO:0000256" key="3">
    <source>
        <dbReference type="ARBA" id="ARBA00022989"/>
    </source>
</evidence>
<feature type="transmembrane region" description="Helical" evidence="5">
    <location>
        <begin position="422"/>
        <end position="445"/>
    </location>
</feature>
<name>A0A2U1B1R0_9BACT</name>
<keyword evidence="2 5" id="KW-0812">Transmembrane</keyword>
<accession>A0A2U1B1R0</accession>
<proteinExistence type="predicted"/>
<dbReference type="InterPro" id="IPR051533">
    <property type="entry name" value="WaaL-like"/>
</dbReference>
<keyword evidence="4 5" id="KW-0472">Membrane</keyword>
<keyword evidence="8" id="KW-1185">Reference proteome</keyword>
<dbReference type="InterPro" id="IPR011990">
    <property type="entry name" value="TPR-like_helical_dom_sf"/>
</dbReference>
<organism evidence="7 8">
    <name type="scientific">Victivallis vadensis</name>
    <dbReference type="NCBI Taxonomy" id="172901"/>
    <lineage>
        <taxon>Bacteria</taxon>
        <taxon>Pseudomonadati</taxon>
        <taxon>Lentisphaerota</taxon>
        <taxon>Lentisphaeria</taxon>
        <taxon>Victivallales</taxon>
        <taxon>Victivallaceae</taxon>
        <taxon>Victivallis</taxon>
    </lineage>
</organism>
<feature type="transmembrane region" description="Helical" evidence="5">
    <location>
        <begin position="135"/>
        <end position="155"/>
    </location>
</feature>
<dbReference type="AlphaFoldDB" id="A0A2U1B1R0"/>
<dbReference type="Proteomes" id="UP000245959">
    <property type="component" value="Unassembled WGS sequence"/>
</dbReference>
<evidence type="ECO:0000256" key="5">
    <source>
        <dbReference type="SAM" id="Phobius"/>
    </source>
</evidence>
<feature type="transmembrane region" description="Helical" evidence="5">
    <location>
        <begin position="215"/>
        <end position="234"/>
    </location>
</feature>
<evidence type="ECO:0000256" key="2">
    <source>
        <dbReference type="ARBA" id="ARBA00022692"/>
    </source>
</evidence>
<feature type="transmembrane region" description="Helical" evidence="5">
    <location>
        <begin position="241"/>
        <end position="261"/>
    </location>
</feature>
<dbReference type="PANTHER" id="PTHR37422:SF13">
    <property type="entry name" value="LIPOPOLYSACCHARIDE BIOSYNTHESIS PROTEIN PA4999-RELATED"/>
    <property type="match status" value="1"/>
</dbReference>
<protein>
    <submittedName>
        <fullName evidence="7">O-antigen ligase</fullName>
    </submittedName>
</protein>